<organism evidence="5 6">
    <name type="scientific">Crossiella cryophila</name>
    <dbReference type="NCBI Taxonomy" id="43355"/>
    <lineage>
        <taxon>Bacteria</taxon>
        <taxon>Bacillati</taxon>
        <taxon>Actinomycetota</taxon>
        <taxon>Actinomycetes</taxon>
        <taxon>Pseudonocardiales</taxon>
        <taxon>Pseudonocardiaceae</taxon>
        <taxon>Crossiella</taxon>
    </lineage>
</organism>
<dbReference type="AlphaFoldDB" id="A0A7W7C9U0"/>
<keyword evidence="3" id="KW-0812">Transmembrane</keyword>
<feature type="transmembrane region" description="Helical" evidence="3">
    <location>
        <begin position="20"/>
        <end position="43"/>
    </location>
</feature>
<evidence type="ECO:0000256" key="3">
    <source>
        <dbReference type="SAM" id="Phobius"/>
    </source>
</evidence>
<dbReference type="SUPFAM" id="SSF52540">
    <property type="entry name" value="P-loop containing nucleoside triphosphate hydrolases"/>
    <property type="match status" value="1"/>
</dbReference>
<dbReference type="EMBL" id="JACHMH010000001">
    <property type="protein sequence ID" value="MBB4677173.1"/>
    <property type="molecule type" value="Genomic_DNA"/>
</dbReference>
<dbReference type="InterPro" id="IPR017871">
    <property type="entry name" value="ABC_transporter-like_CS"/>
</dbReference>
<protein>
    <submittedName>
        <fullName evidence="5">ATP-binding cassette subfamily B protein</fullName>
    </submittedName>
</protein>
<name>A0A7W7C9U0_9PSEU</name>
<dbReference type="GO" id="GO:0034040">
    <property type="term" value="F:ATPase-coupled lipid transmembrane transporter activity"/>
    <property type="evidence" value="ECO:0007669"/>
    <property type="project" value="TreeGrafter"/>
</dbReference>
<dbReference type="PANTHER" id="PTHR24221">
    <property type="entry name" value="ATP-BINDING CASSETTE SUB-FAMILY B"/>
    <property type="match status" value="1"/>
</dbReference>
<feature type="domain" description="ABC transporter" evidence="4">
    <location>
        <begin position="346"/>
        <end position="589"/>
    </location>
</feature>
<dbReference type="Gene3D" id="3.40.50.300">
    <property type="entry name" value="P-loop containing nucleotide triphosphate hydrolases"/>
    <property type="match status" value="1"/>
</dbReference>
<evidence type="ECO:0000259" key="4">
    <source>
        <dbReference type="PROSITE" id="PS50893"/>
    </source>
</evidence>
<dbReference type="GO" id="GO:0005524">
    <property type="term" value="F:ATP binding"/>
    <property type="evidence" value="ECO:0007669"/>
    <property type="project" value="UniProtKB-KW"/>
</dbReference>
<accession>A0A7W7C9U0</accession>
<dbReference type="Proteomes" id="UP000533598">
    <property type="component" value="Unassembled WGS sequence"/>
</dbReference>
<feature type="transmembrane region" description="Helical" evidence="3">
    <location>
        <begin position="50"/>
        <end position="74"/>
    </location>
</feature>
<evidence type="ECO:0000313" key="5">
    <source>
        <dbReference type="EMBL" id="MBB4677173.1"/>
    </source>
</evidence>
<comment type="caution">
    <text evidence="5">The sequence shown here is derived from an EMBL/GenBank/DDBJ whole genome shotgun (WGS) entry which is preliminary data.</text>
</comment>
<dbReference type="PROSITE" id="PS50893">
    <property type="entry name" value="ABC_TRANSPORTER_2"/>
    <property type="match status" value="1"/>
</dbReference>
<keyword evidence="3" id="KW-1133">Transmembrane helix</keyword>
<dbReference type="InterPro" id="IPR003439">
    <property type="entry name" value="ABC_transporter-like_ATP-bd"/>
</dbReference>
<proteinExistence type="predicted"/>
<dbReference type="PROSITE" id="PS00211">
    <property type="entry name" value="ABC_TRANSPORTER_1"/>
    <property type="match status" value="1"/>
</dbReference>
<dbReference type="PANTHER" id="PTHR24221:SF646">
    <property type="entry name" value="HAEMOLYSIN SECRETION ATP-BINDING PROTEIN"/>
    <property type="match status" value="1"/>
</dbReference>
<keyword evidence="1" id="KW-0547">Nucleotide-binding</keyword>
<sequence length="603" mass="64245">MPATTSSPNGALLLLRQLPRIAGTLTFVLFVLILGQVLGAVLLPLAAGRLVAALTGVEAAIFAGLALLAASLVLDVVLDPIRSMVTARLGTAVDAATAQRTIEGALRPRGIAHLDDPKVADAIEQARAIGVGSFPPREAVAALAGLIPLRLSGIAAAVLLGWAGAWWMPLVLGAAWMLTGHWQELEIRRSVSAHSGEVAQLRQAAYLRDLAITPAAAKEVRLFGLHSWLVAGFTRSWWAGMTELRRTSINKGKHSAAILLLLIGHAAVIGPLAFWAAAGELSPERLAVALQAMLGLFALGFAGDLQWTLHTASAAIPAARTVGALTDDIPAPALPRLVEGLPRQEIRFERVSFRYPGDTRPVLDELDLVLPAGSSLAIVGDNGAGKSTIAKLLAGLYRPDGGRILIDGHDLAEYDLTDWRRRLAVVFQDFVRYPLPVRDNIGFGAVETPVREAELITAARLGGFLGIEAELPKGWDTPLSGEFAEGADLSGGQWQRLALSRALYAVRHGAGVLVLDEPTAQLDVRAEHDLYARFLEITQDITTILVSHRFATVRLADRIAVLRDGRVSEYGTHAELLAADGRYARMFRVQSAPFAAAEGNGHA</sequence>
<keyword evidence="3" id="KW-0472">Membrane</keyword>
<evidence type="ECO:0000256" key="2">
    <source>
        <dbReference type="ARBA" id="ARBA00022840"/>
    </source>
</evidence>
<gene>
    <name evidence="5" type="ORF">HNR67_003291</name>
</gene>
<reference evidence="5 6" key="1">
    <citation type="submission" date="2020-08" db="EMBL/GenBank/DDBJ databases">
        <title>Sequencing the genomes of 1000 actinobacteria strains.</title>
        <authorList>
            <person name="Klenk H.-P."/>
        </authorList>
    </citation>
    <scope>NUCLEOTIDE SEQUENCE [LARGE SCALE GENOMIC DNA]</scope>
    <source>
        <strain evidence="5 6">DSM 44230</strain>
    </source>
</reference>
<dbReference type="GO" id="GO:0016887">
    <property type="term" value="F:ATP hydrolysis activity"/>
    <property type="evidence" value="ECO:0007669"/>
    <property type="project" value="InterPro"/>
</dbReference>
<feature type="transmembrane region" description="Helical" evidence="3">
    <location>
        <begin position="154"/>
        <end position="179"/>
    </location>
</feature>
<dbReference type="InterPro" id="IPR027417">
    <property type="entry name" value="P-loop_NTPase"/>
</dbReference>
<feature type="transmembrane region" description="Helical" evidence="3">
    <location>
        <begin position="255"/>
        <end position="274"/>
    </location>
</feature>
<keyword evidence="6" id="KW-1185">Reference proteome</keyword>
<evidence type="ECO:0000313" key="6">
    <source>
        <dbReference type="Proteomes" id="UP000533598"/>
    </source>
</evidence>
<keyword evidence="2 5" id="KW-0067">ATP-binding</keyword>
<dbReference type="InterPro" id="IPR039421">
    <property type="entry name" value="Type_1_exporter"/>
</dbReference>
<dbReference type="RefSeq" id="WP_185003099.1">
    <property type="nucleotide sequence ID" value="NZ_BAAAUI010000055.1"/>
</dbReference>
<dbReference type="Pfam" id="PF00005">
    <property type="entry name" value="ABC_tran"/>
    <property type="match status" value="1"/>
</dbReference>
<dbReference type="InterPro" id="IPR003593">
    <property type="entry name" value="AAA+_ATPase"/>
</dbReference>
<dbReference type="CDD" id="cd03228">
    <property type="entry name" value="ABCC_MRP_Like"/>
    <property type="match status" value="1"/>
</dbReference>
<evidence type="ECO:0000256" key="1">
    <source>
        <dbReference type="ARBA" id="ARBA00022741"/>
    </source>
</evidence>
<dbReference type="SMART" id="SM00382">
    <property type="entry name" value="AAA"/>
    <property type="match status" value="1"/>
</dbReference>
<feature type="transmembrane region" description="Helical" evidence="3">
    <location>
        <begin position="286"/>
        <end position="303"/>
    </location>
</feature>